<reference evidence="1 2" key="1">
    <citation type="submission" date="2023-06" db="EMBL/GenBank/DDBJ databases">
        <title>Sporosarcina sp. nov., isolated from Korean tranditional fermented seafood 'Jeotgal'.</title>
        <authorList>
            <person name="Yang A.I."/>
            <person name="Shin N.-R."/>
        </authorList>
    </citation>
    <scope>NUCLEOTIDE SEQUENCE [LARGE SCALE GENOMIC DNA]</scope>
    <source>
        <strain evidence="1 2">T2O-4</strain>
    </source>
</reference>
<evidence type="ECO:0000313" key="2">
    <source>
        <dbReference type="Proteomes" id="UP001303902"/>
    </source>
</evidence>
<organism evidence="1 2">
    <name type="scientific">Sporosarcina oncorhynchi</name>
    <dbReference type="NCBI Taxonomy" id="3056444"/>
    <lineage>
        <taxon>Bacteria</taxon>
        <taxon>Bacillati</taxon>
        <taxon>Bacillota</taxon>
        <taxon>Bacilli</taxon>
        <taxon>Bacillales</taxon>
        <taxon>Caryophanaceae</taxon>
        <taxon>Sporosarcina</taxon>
    </lineage>
</organism>
<dbReference type="Proteomes" id="UP001303902">
    <property type="component" value="Chromosome"/>
</dbReference>
<name>A0ABZ0L3Y5_9BACL</name>
<accession>A0ABZ0L3Y5</accession>
<evidence type="ECO:0000313" key="1">
    <source>
        <dbReference type="EMBL" id="WOV86337.1"/>
    </source>
</evidence>
<protein>
    <submittedName>
        <fullName evidence="1">Uncharacterized protein</fullName>
    </submittedName>
</protein>
<gene>
    <name evidence="1" type="ORF">QWT69_10335</name>
</gene>
<keyword evidence="2" id="KW-1185">Reference proteome</keyword>
<dbReference type="EMBL" id="CP129118">
    <property type="protein sequence ID" value="WOV86337.1"/>
    <property type="molecule type" value="Genomic_DNA"/>
</dbReference>
<proteinExistence type="predicted"/>
<dbReference type="RefSeq" id="WP_317965423.1">
    <property type="nucleotide sequence ID" value="NZ_CP129118.1"/>
</dbReference>
<sequence length="96" mass="10734">MYDHSQQHGKTPFTISDLLKGKDLEIIAAALLLAGKLKVDAVQIFRSQPVIFISLVGSFGPTEETQKDTLADILERSGDFEVEDMIERLRQTMNGR</sequence>